<dbReference type="EMBL" id="JAANIU010011836">
    <property type="protein sequence ID" value="KAG1530788.1"/>
    <property type="molecule type" value="Genomic_DNA"/>
</dbReference>
<dbReference type="GO" id="GO:0003842">
    <property type="term" value="F:L-glutamate gamma-semialdehyde dehydrogenase activity"/>
    <property type="evidence" value="ECO:0007669"/>
    <property type="project" value="TreeGrafter"/>
</dbReference>
<dbReference type="GO" id="GO:0010133">
    <property type="term" value="P:L-proline catabolic process to L-glutamate"/>
    <property type="evidence" value="ECO:0007669"/>
    <property type="project" value="TreeGrafter"/>
</dbReference>
<evidence type="ECO:0000256" key="1">
    <source>
        <dbReference type="ARBA" id="ARBA00023002"/>
    </source>
</evidence>
<dbReference type="InterPro" id="IPR015590">
    <property type="entry name" value="Aldehyde_DH_dom"/>
</dbReference>
<dbReference type="InterPro" id="IPR016162">
    <property type="entry name" value="Ald_DH_N"/>
</dbReference>
<proteinExistence type="predicted"/>
<accession>A0A9P6XS08</accession>
<sequence length="115" mass="12542">MPEFMALCVKEAGKSLPDSIAEVREAVDFLRYYAKQAREQFSHAERLPSPTGESNELQLHGRGVFVCISPWNFPLHLTQRASAPALALGKDHDDAIVTAKHGKEDAADAEAPAAE</sequence>
<dbReference type="AlphaFoldDB" id="A0A9P6XS08"/>
<dbReference type="Proteomes" id="UP000740926">
    <property type="component" value="Unassembled WGS sequence"/>
</dbReference>
<dbReference type="Gene3D" id="3.40.605.10">
    <property type="entry name" value="Aldehyde Dehydrogenase, Chain A, domain 1"/>
    <property type="match status" value="1"/>
</dbReference>
<dbReference type="InterPro" id="IPR050485">
    <property type="entry name" value="Proline_metab_enzyme"/>
</dbReference>
<keyword evidence="2" id="KW-0520">NAD</keyword>
<evidence type="ECO:0000259" key="3">
    <source>
        <dbReference type="Pfam" id="PF00171"/>
    </source>
</evidence>
<dbReference type="GO" id="GO:0009898">
    <property type="term" value="C:cytoplasmic side of plasma membrane"/>
    <property type="evidence" value="ECO:0007669"/>
    <property type="project" value="TreeGrafter"/>
</dbReference>
<feature type="domain" description="Aldehyde dehydrogenase" evidence="3">
    <location>
        <begin position="3"/>
        <end position="89"/>
    </location>
</feature>
<dbReference type="Pfam" id="PF00171">
    <property type="entry name" value="Aldedh"/>
    <property type="match status" value="1"/>
</dbReference>
<dbReference type="PANTHER" id="PTHR42862">
    <property type="entry name" value="DELTA-1-PYRROLINE-5-CARBOXYLATE DEHYDROGENASE 1, ISOFORM A-RELATED"/>
    <property type="match status" value="1"/>
</dbReference>
<evidence type="ECO:0000313" key="4">
    <source>
        <dbReference type="EMBL" id="KAG1530788.1"/>
    </source>
</evidence>
<dbReference type="InterPro" id="IPR016161">
    <property type="entry name" value="Ald_DH/histidinol_DH"/>
</dbReference>
<evidence type="ECO:0000256" key="2">
    <source>
        <dbReference type="ARBA" id="ARBA00023027"/>
    </source>
</evidence>
<evidence type="ECO:0000313" key="5">
    <source>
        <dbReference type="Proteomes" id="UP000740926"/>
    </source>
</evidence>
<dbReference type="PANTHER" id="PTHR42862:SF1">
    <property type="entry name" value="DELTA-1-PYRROLINE-5-CARBOXYLATE DEHYDROGENASE 2, ISOFORM A-RELATED"/>
    <property type="match status" value="1"/>
</dbReference>
<organism evidence="4 5">
    <name type="scientific">Rhizopus delemar</name>
    <dbReference type="NCBI Taxonomy" id="936053"/>
    <lineage>
        <taxon>Eukaryota</taxon>
        <taxon>Fungi</taxon>
        <taxon>Fungi incertae sedis</taxon>
        <taxon>Mucoromycota</taxon>
        <taxon>Mucoromycotina</taxon>
        <taxon>Mucoromycetes</taxon>
        <taxon>Mucorales</taxon>
        <taxon>Mucorineae</taxon>
        <taxon>Rhizopodaceae</taxon>
        <taxon>Rhizopus</taxon>
    </lineage>
</organism>
<keyword evidence="5" id="KW-1185">Reference proteome</keyword>
<comment type="caution">
    <text evidence="4">The sequence shown here is derived from an EMBL/GenBank/DDBJ whole genome shotgun (WGS) entry which is preliminary data.</text>
</comment>
<gene>
    <name evidence="4" type="ORF">G6F50_017086</name>
</gene>
<name>A0A9P6XS08_9FUNG</name>
<protein>
    <recommendedName>
        <fullName evidence="3">Aldehyde dehydrogenase domain-containing protein</fullName>
    </recommendedName>
</protein>
<keyword evidence="1" id="KW-0560">Oxidoreductase</keyword>
<dbReference type="SUPFAM" id="SSF53720">
    <property type="entry name" value="ALDH-like"/>
    <property type="match status" value="1"/>
</dbReference>
<reference evidence="4 5" key="1">
    <citation type="journal article" date="2020" name="Microb. Genom.">
        <title>Genetic diversity of clinical and environmental Mucorales isolates obtained from an investigation of mucormycosis cases among solid organ transplant recipients.</title>
        <authorList>
            <person name="Nguyen M.H."/>
            <person name="Kaul D."/>
            <person name="Muto C."/>
            <person name="Cheng S.J."/>
            <person name="Richter R.A."/>
            <person name="Bruno V.M."/>
            <person name="Liu G."/>
            <person name="Beyhan S."/>
            <person name="Sundermann A.J."/>
            <person name="Mounaud S."/>
            <person name="Pasculle A.W."/>
            <person name="Nierman W.C."/>
            <person name="Driscoll E."/>
            <person name="Cumbie R."/>
            <person name="Clancy C.J."/>
            <person name="Dupont C.L."/>
        </authorList>
    </citation>
    <scope>NUCLEOTIDE SEQUENCE [LARGE SCALE GENOMIC DNA]</scope>
    <source>
        <strain evidence="4 5">GL24</strain>
    </source>
</reference>